<feature type="transmembrane region" description="Helical" evidence="1">
    <location>
        <begin position="77"/>
        <end position="99"/>
    </location>
</feature>
<dbReference type="PANTHER" id="PTHR40076">
    <property type="entry name" value="MEMBRANE PROTEIN-RELATED"/>
    <property type="match status" value="1"/>
</dbReference>
<evidence type="ECO:0000313" key="2">
    <source>
        <dbReference type="EMBL" id="RUO68183.1"/>
    </source>
</evidence>
<dbReference type="Proteomes" id="UP000288361">
    <property type="component" value="Unassembled WGS sequence"/>
</dbReference>
<dbReference type="RefSeq" id="WP_126751318.1">
    <property type="nucleotide sequence ID" value="NZ_JBHUMT010000016.1"/>
</dbReference>
<sequence>MNDNKLIVGGSLTDALTGKYDFSLKNVIEQSFNVTKNHLGSLLGGFLILFGINVLMVLVLINFFSLESFENSLELQFLTSIIQAVINAPLLGGLMLMGIKHSVDIKTKATQVFDGFQRLMPLIVVSLIATVLNIILTLLLGQLHPNLGLLGSLYLTVVLALAMPLVIERGVSPLNALYYSFRITHYKLPKFIVLFLLIMGALFLAIIPFGLGLIWMLPMIYNLIGVVYKEIIGVTVIEKNRPEPSDNISV</sequence>
<evidence type="ECO:0008006" key="4">
    <source>
        <dbReference type="Google" id="ProtNLM"/>
    </source>
</evidence>
<reference evidence="2 3" key="1">
    <citation type="journal article" date="2011" name="Front. Microbiol.">
        <title>Genomic signatures of strain selection and enhancement in Bacillus atrophaeus var. globigii, a historical biowarfare simulant.</title>
        <authorList>
            <person name="Gibbons H.S."/>
            <person name="Broomall S.M."/>
            <person name="McNew L.A."/>
            <person name="Daligault H."/>
            <person name="Chapman C."/>
            <person name="Bruce D."/>
            <person name="Karavis M."/>
            <person name="Krepps M."/>
            <person name="McGregor P.A."/>
            <person name="Hong C."/>
            <person name="Park K.H."/>
            <person name="Akmal A."/>
            <person name="Feldman A."/>
            <person name="Lin J.S."/>
            <person name="Chang W.E."/>
            <person name="Higgs B.W."/>
            <person name="Demirev P."/>
            <person name="Lindquist J."/>
            <person name="Liem A."/>
            <person name="Fochler E."/>
            <person name="Read T.D."/>
            <person name="Tapia R."/>
            <person name="Johnson S."/>
            <person name="Bishop-Lilly K.A."/>
            <person name="Detter C."/>
            <person name="Han C."/>
            <person name="Sozhamannan S."/>
            <person name="Rosenzweig C.N."/>
            <person name="Skowronski E.W."/>
        </authorList>
    </citation>
    <scope>NUCLEOTIDE SEQUENCE [LARGE SCALE GENOMIC DNA]</scope>
    <source>
        <strain evidence="2 3">TPS4-2</strain>
    </source>
</reference>
<keyword evidence="1" id="KW-1133">Transmembrane helix</keyword>
<gene>
    <name evidence="2" type="ORF">CWI73_02025</name>
</gene>
<feature type="transmembrane region" description="Helical" evidence="1">
    <location>
        <begin position="42"/>
        <end position="65"/>
    </location>
</feature>
<accession>A0A432YY30</accession>
<feature type="transmembrane region" description="Helical" evidence="1">
    <location>
        <begin position="188"/>
        <end position="207"/>
    </location>
</feature>
<feature type="transmembrane region" description="Helical" evidence="1">
    <location>
        <begin position="119"/>
        <end position="141"/>
    </location>
</feature>
<comment type="caution">
    <text evidence="2">The sequence shown here is derived from an EMBL/GenBank/DDBJ whole genome shotgun (WGS) entry which is preliminary data.</text>
</comment>
<evidence type="ECO:0000256" key="1">
    <source>
        <dbReference type="SAM" id="Phobius"/>
    </source>
</evidence>
<protein>
    <recommendedName>
        <fullName evidence="4">Stress protein</fullName>
    </recommendedName>
</protein>
<name>A0A432YY30_9GAMM</name>
<keyword evidence="1" id="KW-0812">Transmembrane</keyword>
<dbReference type="InterPro" id="IPR010380">
    <property type="entry name" value="DUF975"/>
</dbReference>
<proteinExistence type="predicted"/>
<feature type="transmembrane region" description="Helical" evidence="1">
    <location>
        <begin position="147"/>
        <end position="167"/>
    </location>
</feature>
<organism evidence="2 3">
    <name type="scientific">Idiomarina piscisalsi</name>
    <dbReference type="NCBI Taxonomy" id="1096243"/>
    <lineage>
        <taxon>Bacteria</taxon>
        <taxon>Pseudomonadati</taxon>
        <taxon>Pseudomonadota</taxon>
        <taxon>Gammaproteobacteria</taxon>
        <taxon>Alteromonadales</taxon>
        <taxon>Idiomarinaceae</taxon>
        <taxon>Idiomarina</taxon>
    </lineage>
</organism>
<dbReference type="EMBL" id="PIQA01000001">
    <property type="protein sequence ID" value="RUO68183.1"/>
    <property type="molecule type" value="Genomic_DNA"/>
</dbReference>
<evidence type="ECO:0000313" key="3">
    <source>
        <dbReference type="Proteomes" id="UP000288361"/>
    </source>
</evidence>
<dbReference type="AlphaFoldDB" id="A0A432YY30"/>
<keyword evidence="1" id="KW-0472">Membrane</keyword>
<dbReference type="PANTHER" id="PTHR40076:SF1">
    <property type="entry name" value="MEMBRANE PROTEIN"/>
    <property type="match status" value="1"/>
</dbReference>